<feature type="region of interest" description="Disordered" evidence="1">
    <location>
        <begin position="189"/>
        <end position="208"/>
    </location>
</feature>
<feature type="compositionally biased region" description="Basic and acidic residues" evidence="1">
    <location>
        <begin position="105"/>
        <end position="120"/>
    </location>
</feature>
<feature type="region of interest" description="Disordered" evidence="1">
    <location>
        <begin position="671"/>
        <end position="773"/>
    </location>
</feature>
<sequence>MRKAFRSSRTFQQQLFSRTSMPSAMLATYARCDRPPPLEKLNEFRDDGRDARKFYTDPDYFFELWRREMLQDTERIQHDRGKKVRQPRSGGAEGRGARRVRVPHSTRDRQKAEAVNRGEHIMAPTQLRRSSLPPPPPPPDSSSPPPMNGIKLRKVEKRCEDNVGKYDTLRGAPALHDVASILARRVAVEQSDTDSEDESDSDNWDQWTTDSQTQKIVVQNLIQCETKSDLKVNSFKNEAKSEAIESPQLVQSNNVYNPKVDLFKNEVSEVSELTSKSPRNEVAVPLRKSSLKKQLIKCDDSPPEEPLPSPPKPVATKIVDNSIKENSPIRKEIMSPPMKNNVVSPPWSRTISPLKKEVISPPTIYPNNSSPSTSVKLNKTDSQVEENVFPLKVKRDSITARDLPKADKLSLPNYLNENISNSESHIINKVDDGKDDSKNEETNGVGDKIKIFERAAEDASANAGKLSRTGSMRRSRVERLGSDSKEEFPPPATPFKDNIFFEIGNADKTAPENPTQSKTLEKQVSLSKGTVNTAAKWQRNNSNSLDDKIIKPEPQKIIKPEFKPITSPIDLTIRSPSLVGKIPDQFPSQCTAFRNVATPDTARNHKQNDDPNSQFKTCKVKNKDKYLASVSKGSSYFTRGSEEIWLVKKKDIEEIEERVLDSFRRAGGNMCMRSESMRPSSDSGQGASFTHATMGRNKRQMYSRSESLDPQWAGNRSQTLKRQTSVACTCGHDKKTRSKSSGSGSDAVVRQRSRSHGDESKQGQVLDKYETLV</sequence>
<protein>
    <submittedName>
        <fullName evidence="2">Uncharacterized protein</fullName>
    </submittedName>
</protein>
<gene>
    <name evidence="2" type="ORF">LSINAPIS_LOCUS2003</name>
</gene>
<proteinExistence type="predicted"/>
<evidence type="ECO:0000313" key="2">
    <source>
        <dbReference type="EMBL" id="VVC88695.1"/>
    </source>
</evidence>
<keyword evidence="3" id="KW-1185">Reference proteome</keyword>
<evidence type="ECO:0000256" key="1">
    <source>
        <dbReference type="SAM" id="MobiDB-lite"/>
    </source>
</evidence>
<dbReference type="AlphaFoldDB" id="A0A5E4PUK7"/>
<feature type="compositionally biased region" description="Acidic residues" evidence="1">
    <location>
        <begin position="191"/>
        <end position="203"/>
    </location>
</feature>
<dbReference type="EMBL" id="FZQP02000371">
    <property type="protein sequence ID" value="VVC88695.1"/>
    <property type="molecule type" value="Genomic_DNA"/>
</dbReference>
<dbReference type="Gene3D" id="6.10.280.150">
    <property type="match status" value="2"/>
</dbReference>
<feature type="compositionally biased region" description="Pro residues" evidence="1">
    <location>
        <begin position="132"/>
        <end position="147"/>
    </location>
</feature>
<dbReference type="Proteomes" id="UP000324832">
    <property type="component" value="Unassembled WGS sequence"/>
</dbReference>
<feature type="compositionally biased region" description="Polar residues" evidence="1">
    <location>
        <begin position="677"/>
        <end position="691"/>
    </location>
</feature>
<feature type="compositionally biased region" description="Basic and acidic residues" evidence="1">
    <location>
        <begin position="475"/>
        <end position="488"/>
    </location>
</feature>
<feature type="compositionally biased region" description="Polar residues" evidence="1">
    <location>
        <begin position="714"/>
        <end position="727"/>
    </location>
</feature>
<feature type="compositionally biased region" description="Polar residues" evidence="1">
    <location>
        <begin position="365"/>
        <end position="381"/>
    </location>
</feature>
<organism evidence="2 3">
    <name type="scientific">Leptidea sinapis</name>
    <dbReference type="NCBI Taxonomy" id="189913"/>
    <lineage>
        <taxon>Eukaryota</taxon>
        <taxon>Metazoa</taxon>
        <taxon>Ecdysozoa</taxon>
        <taxon>Arthropoda</taxon>
        <taxon>Hexapoda</taxon>
        <taxon>Insecta</taxon>
        <taxon>Pterygota</taxon>
        <taxon>Neoptera</taxon>
        <taxon>Endopterygota</taxon>
        <taxon>Lepidoptera</taxon>
        <taxon>Glossata</taxon>
        <taxon>Ditrysia</taxon>
        <taxon>Papilionoidea</taxon>
        <taxon>Pieridae</taxon>
        <taxon>Dismorphiinae</taxon>
        <taxon>Leptidea</taxon>
    </lineage>
</organism>
<feature type="region of interest" description="Disordered" evidence="1">
    <location>
        <begin position="76"/>
        <end position="150"/>
    </location>
</feature>
<feature type="compositionally biased region" description="Basic and acidic residues" evidence="1">
    <location>
        <begin position="755"/>
        <end position="773"/>
    </location>
</feature>
<accession>A0A5E4PUK7</accession>
<feature type="region of interest" description="Disordered" evidence="1">
    <location>
        <begin position="297"/>
        <end position="316"/>
    </location>
</feature>
<feature type="compositionally biased region" description="Pro residues" evidence="1">
    <location>
        <begin position="304"/>
        <end position="313"/>
    </location>
</feature>
<name>A0A5E4PUK7_9NEOP</name>
<feature type="non-terminal residue" evidence="2">
    <location>
        <position position="773"/>
    </location>
</feature>
<feature type="region of interest" description="Disordered" evidence="1">
    <location>
        <begin position="359"/>
        <end position="381"/>
    </location>
</feature>
<evidence type="ECO:0000313" key="3">
    <source>
        <dbReference type="Proteomes" id="UP000324832"/>
    </source>
</evidence>
<feature type="region of interest" description="Disordered" evidence="1">
    <location>
        <begin position="462"/>
        <end position="495"/>
    </location>
</feature>
<reference evidence="2 3" key="1">
    <citation type="submission" date="2017-07" db="EMBL/GenBank/DDBJ databases">
        <authorList>
            <person name="Talla V."/>
            <person name="Backstrom N."/>
        </authorList>
    </citation>
    <scope>NUCLEOTIDE SEQUENCE [LARGE SCALE GENOMIC DNA]</scope>
</reference>